<dbReference type="AlphaFoldDB" id="A0A182QIK8"/>
<organism evidence="1 2">
    <name type="scientific">Anopheles farauti</name>
    <dbReference type="NCBI Taxonomy" id="69004"/>
    <lineage>
        <taxon>Eukaryota</taxon>
        <taxon>Metazoa</taxon>
        <taxon>Ecdysozoa</taxon>
        <taxon>Arthropoda</taxon>
        <taxon>Hexapoda</taxon>
        <taxon>Insecta</taxon>
        <taxon>Pterygota</taxon>
        <taxon>Neoptera</taxon>
        <taxon>Endopterygota</taxon>
        <taxon>Diptera</taxon>
        <taxon>Nematocera</taxon>
        <taxon>Culicoidea</taxon>
        <taxon>Culicidae</taxon>
        <taxon>Anophelinae</taxon>
        <taxon>Anopheles</taxon>
    </lineage>
</organism>
<accession>A0A182QIK8</accession>
<dbReference type="AntiFam" id="ANF00149">
    <property type="entry name" value="Shadow ORF (opposite cshA)"/>
</dbReference>
<name>A0A182QIK8_9DIPT</name>
<dbReference type="EMBL" id="AXCN02002063">
    <property type="status" value="NOT_ANNOTATED_CDS"/>
    <property type="molecule type" value="Genomic_DNA"/>
</dbReference>
<reference evidence="1" key="2">
    <citation type="submission" date="2020-05" db="UniProtKB">
        <authorList>
            <consortium name="EnsemblMetazoa"/>
        </authorList>
    </citation>
    <scope>IDENTIFICATION</scope>
    <source>
        <strain evidence="1">FAR1</strain>
    </source>
</reference>
<dbReference type="VEuPathDB" id="VectorBase:AFAF010927"/>
<proteinExistence type="predicted"/>
<protein>
    <submittedName>
        <fullName evidence="1">Uncharacterized protein</fullName>
    </submittedName>
</protein>
<reference evidence="2" key="1">
    <citation type="submission" date="2014-01" db="EMBL/GenBank/DDBJ databases">
        <title>The Genome Sequence of Anopheles farauti FAR1 (V2).</title>
        <authorList>
            <consortium name="The Broad Institute Genomics Platform"/>
            <person name="Neafsey D.E."/>
            <person name="Besansky N."/>
            <person name="Howell P."/>
            <person name="Walton C."/>
            <person name="Young S.K."/>
            <person name="Zeng Q."/>
            <person name="Gargeya S."/>
            <person name="Fitzgerald M."/>
            <person name="Haas B."/>
            <person name="Abouelleil A."/>
            <person name="Allen A.W."/>
            <person name="Alvarado L."/>
            <person name="Arachchi H.M."/>
            <person name="Berlin A.M."/>
            <person name="Chapman S.B."/>
            <person name="Gainer-Dewar J."/>
            <person name="Goldberg J."/>
            <person name="Griggs A."/>
            <person name="Gujja S."/>
            <person name="Hansen M."/>
            <person name="Howarth C."/>
            <person name="Imamovic A."/>
            <person name="Ireland A."/>
            <person name="Larimer J."/>
            <person name="McCowan C."/>
            <person name="Murphy C."/>
            <person name="Pearson M."/>
            <person name="Poon T.W."/>
            <person name="Priest M."/>
            <person name="Roberts A."/>
            <person name="Saif S."/>
            <person name="Shea T."/>
            <person name="Sisk P."/>
            <person name="Sykes S."/>
            <person name="Wortman J."/>
            <person name="Nusbaum C."/>
            <person name="Birren B."/>
        </authorList>
    </citation>
    <scope>NUCLEOTIDE SEQUENCE [LARGE SCALE GENOMIC DNA]</scope>
    <source>
        <strain evidence="2">FAR1</strain>
    </source>
</reference>
<evidence type="ECO:0000313" key="2">
    <source>
        <dbReference type="Proteomes" id="UP000075886"/>
    </source>
</evidence>
<sequence length="242" mass="27586">MKWEAAKERSRIVSGPHFRYYIITLDLLHVDTTSQQIGGDQHTRRTGTELLHDNVAISLLHITVHGRDGERFLRHLLGQLVDLATGVAEYDGLRDRQRVVQIAQRADLPLLVLDVHVELPDTFQRQLLLLHQNLHRLPHEVLRNLQHVGRHRGGEQDDLHVGFQLLEHVLNLVLKTTRQHLVRLVKHEQLDVFRAKHVTRDHVMDTTRGSDHDMAALVQAAHIVAYVRAADAGVALGLQEVT</sequence>
<evidence type="ECO:0000313" key="1">
    <source>
        <dbReference type="EnsemblMetazoa" id="AFAF010927-PA"/>
    </source>
</evidence>
<dbReference type="EnsemblMetazoa" id="AFAF010927-RA">
    <property type="protein sequence ID" value="AFAF010927-PA"/>
    <property type="gene ID" value="AFAF010927"/>
</dbReference>
<keyword evidence="2" id="KW-1185">Reference proteome</keyword>
<dbReference type="Proteomes" id="UP000075886">
    <property type="component" value="Unassembled WGS sequence"/>
</dbReference>